<proteinExistence type="inferred from homology"/>
<evidence type="ECO:0000313" key="3">
    <source>
        <dbReference type="EMBL" id="TYC49551.1"/>
    </source>
</evidence>
<dbReference type="Pfam" id="PF02541">
    <property type="entry name" value="Ppx-GppA"/>
    <property type="match status" value="1"/>
</dbReference>
<evidence type="ECO:0000259" key="2">
    <source>
        <dbReference type="Pfam" id="PF02541"/>
    </source>
</evidence>
<dbReference type="CDD" id="cd24052">
    <property type="entry name" value="ASKHA_NBD_HpPPX-GppA-like"/>
    <property type="match status" value="1"/>
</dbReference>
<dbReference type="OrthoDB" id="9807195at2"/>
<dbReference type="AlphaFoldDB" id="A0A6C2C6I0"/>
<name>A0A6C2C6I0_9LACO</name>
<dbReference type="GO" id="GO:0006357">
    <property type="term" value="P:regulation of transcription by RNA polymerase II"/>
    <property type="evidence" value="ECO:0007669"/>
    <property type="project" value="TreeGrafter"/>
</dbReference>
<evidence type="ECO:0000256" key="1">
    <source>
        <dbReference type="ARBA" id="ARBA00007125"/>
    </source>
</evidence>
<dbReference type="InterPro" id="IPR043129">
    <property type="entry name" value="ATPase_NBD"/>
</dbReference>
<dbReference type="RefSeq" id="WP_148622542.1">
    <property type="nucleotide sequence ID" value="NZ_SDGZ01000014.1"/>
</dbReference>
<dbReference type="InterPro" id="IPR050273">
    <property type="entry name" value="GppA/Ppx_hydrolase"/>
</dbReference>
<keyword evidence="4" id="KW-1185">Reference proteome</keyword>
<gene>
    <name evidence="3" type="ORF">ESZ50_05225</name>
</gene>
<dbReference type="SUPFAM" id="SSF53067">
    <property type="entry name" value="Actin-like ATPase domain"/>
    <property type="match status" value="2"/>
</dbReference>
<feature type="domain" description="Ppx/GppA phosphatase N-terminal" evidence="2">
    <location>
        <begin position="27"/>
        <end position="303"/>
    </location>
</feature>
<reference evidence="3 4" key="1">
    <citation type="submission" date="2019-01" db="EMBL/GenBank/DDBJ databases">
        <title>Weissella sp. nov., a novel lactic acid bacterium isolated from animal feces.</title>
        <authorList>
            <person name="Wang L.-T."/>
        </authorList>
    </citation>
    <scope>NUCLEOTIDE SEQUENCE [LARGE SCALE GENOMIC DNA]</scope>
    <source>
        <strain evidence="3 4">8H-2</strain>
    </source>
</reference>
<organism evidence="3 4">
    <name type="scientific">Weissella muntiaci</name>
    <dbReference type="NCBI Taxonomy" id="2508881"/>
    <lineage>
        <taxon>Bacteria</taxon>
        <taxon>Bacillati</taxon>
        <taxon>Bacillota</taxon>
        <taxon>Bacilli</taxon>
        <taxon>Lactobacillales</taxon>
        <taxon>Lactobacillaceae</taxon>
        <taxon>Weissella</taxon>
    </lineage>
</organism>
<dbReference type="Gene3D" id="3.30.420.40">
    <property type="match status" value="1"/>
</dbReference>
<sequence length="310" mass="34670">MKYLAVIDLGSNSTRMVVEEFQDNGEYVELKRRKLDTRLAEGMDRNEGALTDLAMDRVVAALMEFEADYRDYPDIQVLGIATAAVREASNQIEFLDRVYHAVGVEIRVLTGDQEAYYDYLGAFSALQIDDAWLLDTGGASVELVGIEERMAANFISLPFGAVTLAEKFHLNGEAVIEPANIMRAQKYVCQEFEKLPWLDEAVTLPIVVLGGANRSLARLSRQQHHLTTTNNFHGYEMQALDVLNTFNEMTEMSKDQRALLLGAEANRADIIISGLLPLVELIKQTGAERIVFSASGVREGILQEYRMKIK</sequence>
<comment type="caution">
    <text evidence="3">The sequence shown here is derived from an EMBL/GenBank/DDBJ whole genome shotgun (WGS) entry which is preliminary data.</text>
</comment>
<comment type="similarity">
    <text evidence="1">Belongs to the GppA/Ppx family.</text>
</comment>
<protein>
    <submittedName>
        <fullName evidence="3">Exopolyphosphatase</fullName>
    </submittedName>
</protein>
<dbReference type="PANTHER" id="PTHR30005:SF0">
    <property type="entry name" value="RETROGRADE REGULATION PROTEIN 2"/>
    <property type="match status" value="1"/>
</dbReference>
<dbReference type="InterPro" id="IPR003695">
    <property type="entry name" value="Ppx_GppA_N"/>
</dbReference>
<evidence type="ECO:0000313" key="4">
    <source>
        <dbReference type="Proteomes" id="UP000371977"/>
    </source>
</evidence>
<dbReference type="Gene3D" id="3.30.420.150">
    <property type="entry name" value="Exopolyphosphatase. Domain 2"/>
    <property type="match status" value="1"/>
</dbReference>
<accession>A0A6C2C6I0</accession>
<dbReference type="EMBL" id="SDGZ01000014">
    <property type="protein sequence ID" value="TYC49551.1"/>
    <property type="molecule type" value="Genomic_DNA"/>
</dbReference>
<dbReference type="PANTHER" id="PTHR30005">
    <property type="entry name" value="EXOPOLYPHOSPHATASE"/>
    <property type="match status" value="1"/>
</dbReference>
<dbReference type="Proteomes" id="UP000371977">
    <property type="component" value="Unassembled WGS sequence"/>
</dbReference>